<reference evidence="1" key="1">
    <citation type="submission" date="2018-02" db="EMBL/GenBank/DDBJ databases">
        <title>Rhizophora mucronata_Transcriptome.</title>
        <authorList>
            <person name="Meera S.P."/>
            <person name="Sreeshan A."/>
            <person name="Augustine A."/>
        </authorList>
    </citation>
    <scope>NUCLEOTIDE SEQUENCE</scope>
    <source>
        <tissue evidence="1">Leaf</tissue>
    </source>
</reference>
<dbReference type="AlphaFoldDB" id="A0A2P2PU52"/>
<sequence length="46" mass="5399">MLYKLFRILHWKGNEEAVGGGKEIVVAAVRRRRDLWKRRECSAENG</sequence>
<dbReference type="EMBL" id="GGEC01077790">
    <property type="protein sequence ID" value="MBX58274.1"/>
    <property type="molecule type" value="Transcribed_RNA"/>
</dbReference>
<accession>A0A2P2PU52</accession>
<proteinExistence type="predicted"/>
<evidence type="ECO:0000313" key="1">
    <source>
        <dbReference type="EMBL" id="MBX58274.1"/>
    </source>
</evidence>
<organism evidence="1">
    <name type="scientific">Rhizophora mucronata</name>
    <name type="common">Asiatic mangrove</name>
    <dbReference type="NCBI Taxonomy" id="61149"/>
    <lineage>
        <taxon>Eukaryota</taxon>
        <taxon>Viridiplantae</taxon>
        <taxon>Streptophyta</taxon>
        <taxon>Embryophyta</taxon>
        <taxon>Tracheophyta</taxon>
        <taxon>Spermatophyta</taxon>
        <taxon>Magnoliopsida</taxon>
        <taxon>eudicotyledons</taxon>
        <taxon>Gunneridae</taxon>
        <taxon>Pentapetalae</taxon>
        <taxon>rosids</taxon>
        <taxon>fabids</taxon>
        <taxon>Malpighiales</taxon>
        <taxon>Rhizophoraceae</taxon>
        <taxon>Rhizophora</taxon>
    </lineage>
</organism>
<protein>
    <submittedName>
        <fullName evidence="1">Uncharacterized protein</fullName>
    </submittedName>
</protein>
<name>A0A2P2PU52_RHIMU</name>